<gene>
    <name evidence="15" type="ORF">ASCRUDRAFT_77499</name>
</gene>
<keyword evidence="6 12" id="KW-0653">Protein transport</keyword>
<evidence type="ECO:0000256" key="3">
    <source>
        <dbReference type="ARBA" id="ARBA00022448"/>
    </source>
</evidence>
<proteinExistence type="inferred from homology"/>
<keyword evidence="3 12" id="KW-0813">Transport</keyword>
<evidence type="ECO:0000313" key="15">
    <source>
        <dbReference type="EMBL" id="ODV59106.1"/>
    </source>
</evidence>
<evidence type="ECO:0000256" key="13">
    <source>
        <dbReference type="SAM" id="MobiDB-lite"/>
    </source>
</evidence>
<keyword evidence="4 14" id="KW-0812">Transmembrane</keyword>
<keyword evidence="7 14" id="KW-1133">Transmembrane helix</keyword>
<dbReference type="GO" id="GO:0005789">
    <property type="term" value="C:endoplasmic reticulum membrane"/>
    <property type="evidence" value="ECO:0007669"/>
    <property type="project" value="UniProtKB-SubCell"/>
</dbReference>
<dbReference type="Pfam" id="PF12352">
    <property type="entry name" value="V-SNARE_C"/>
    <property type="match status" value="1"/>
</dbReference>
<feature type="region of interest" description="Disordered" evidence="13">
    <location>
        <begin position="110"/>
        <end position="146"/>
    </location>
</feature>
<dbReference type="GO" id="GO:0006888">
    <property type="term" value="P:endoplasmic reticulum to Golgi vesicle-mediated transport"/>
    <property type="evidence" value="ECO:0007669"/>
    <property type="project" value="TreeGrafter"/>
</dbReference>
<evidence type="ECO:0000256" key="5">
    <source>
        <dbReference type="ARBA" id="ARBA00022892"/>
    </source>
</evidence>
<comment type="subcellular location">
    <subcellularLocation>
        <location evidence="1">Endoplasmic reticulum membrane</location>
        <topology evidence="1">Single-pass type IV membrane protein</topology>
    </subcellularLocation>
    <subcellularLocation>
        <location evidence="2">Golgi apparatus membrane</location>
        <topology evidence="2">Single-pass type IV membrane protein</topology>
    </subcellularLocation>
</comment>
<protein>
    <recommendedName>
        <fullName evidence="11 12">Protein transport protein BOS1</fullName>
    </recommendedName>
</protein>
<dbReference type="InParanoid" id="A0A1D2VBU5"/>
<dbReference type="GO" id="GO:0000149">
    <property type="term" value="F:SNARE binding"/>
    <property type="evidence" value="ECO:0007669"/>
    <property type="project" value="TreeGrafter"/>
</dbReference>
<dbReference type="GO" id="GO:0005484">
    <property type="term" value="F:SNAP receptor activity"/>
    <property type="evidence" value="ECO:0007669"/>
    <property type="project" value="InterPro"/>
</dbReference>
<dbReference type="GO" id="GO:0031902">
    <property type="term" value="C:late endosome membrane"/>
    <property type="evidence" value="ECO:0007669"/>
    <property type="project" value="TreeGrafter"/>
</dbReference>
<feature type="transmembrane region" description="Helical" evidence="14">
    <location>
        <begin position="219"/>
        <end position="239"/>
    </location>
</feature>
<dbReference type="Gene3D" id="1.20.5.110">
    <property type="match status" value="1"/>
</dbReference>
<dbReference type="OrthoDB" id="158360at2759"/>
<dbReference type="GeneID" id="30967524"/>
<dbReference type="PANTHER" id="PTHR21230">
    <property type="entry name" value="VESICLE TRANSPORT V-SNARE PROTEIN VTI1-RELATED"/>
    <property type="match status" value="1"/>
</dbReference>
<evidence type="ECO:0000313" key="16">
    <source>
        <dbReference type="Proteomes" id="UP000095038"/>
    </source>
</evidence>
<evidence type="ECO:0000256" key="8">
    <source>
        <dbReference type="ARBA" id="ARBA00023034"/>
    </source>
</evidence>
<evidence type="ECO:0000256" key="6">
    <source>
        <dbReference type="ARBA" id="ARBA00022927"/>
    </source>
</evidence>
<name>A0A1D2VBU5_9ASCO</name>
<dbReference type="PIRSF" id="PIRSF028865">
    <property type="entry name" value="Membrin-2"/>
    <property type="match status" value="1"/>
</dbReference>
<organism evidence="15 16">
    <name type="scientific">Ascoidea rubescens DSM 1968</name>
    <dbReference type="NCBI Taxonomy" id="1344418"/>
    <lineage>
        <taxon>Eukaryota</taxon>
        <taxon>Fungi</taxon>
        <taxon>Dikarya</taxon>
        <taxon>Ascomycota</taxon>
        <taxon>Saccharomycotina</taxon>
        <taxon>Saccharomycetes</taxon>
        <taxon>Ascoideaceae</taxon>
        <taxon>Ascoidea</taxon>
    </lineage>
</organism>
<keyword evidence="9 12" id="KW-0472">Membrane</keyword>
<dbReference type="GO" id="GO:0000139">
    <property type="term" value="C:Golgi membrane"/>
    <property type="evidence" value="ECO:0007669"/>
    <property type="project" value="UniProtKB-SubCell"/>
</dbReference>
<evidence type="ECO:0000256" key="12">
    <source>
        <dbReference type="PIRNR" id="PIRNR028865"/>
    </source>
</evidence>
<dbReference type="EMBL" id="KV454488">
    <property type="protein sequence ID" value="ODV59106.1"/>
    <property type="molecule type" value="Genomic_DNA"/>
</dbReference>
<dbReference type="FunCoup" id="A0A1D2VBU5">
    <property type="interactions" value="57"/>
</dbReference>
<dbReference type="STRING" id="1344418.A0A1D2VBU5"/>
<dbReference type="GO" id="GO:0006906">
    <property type="term" value="P:vesicle fusion"/>
    <property type="evidence" value="ECO:0007669"/>
    <property type="project" value="TreeGrafter"/>
</dbReference>
<accession>A0A1D2VBU5</accession>
<evidence type="ECO:0000256" key="9">
    <source>
        <dbReference type="ARBA" id="ARBA00023136"/>
    </source>
</evidence>
<dbReference type="InterPro" id="IPR027027">
    <property type="entry name" value="GOSR2/Membrin/Bos1"/>
</dbReference>
<evidence type="ECO:0000256" key="4">
    <source>
        <dbReference type="ARBA" id="ARBA00022692"/>
    </source>
</evidence>
<evidence type="ECO:0000256" key="1">
    <source>
        <dbReference type="ARBA" id="ARBA00004163"/>
    </source>
</evidence>
<evidence type="ECO:0000256" key="2">
    <source>
        <dbReference type="ARBA" id="ARBA00004409"/>
    </source>
</evidence>
<dbReference type="Proteomes" id="UP000095038">
    <property type="component" value="Unassembled WGS sequence"/>
</dbReference>
<evidence type="ECO:0000256" key="14">
    <source>
        <dbReference type="SAM" id="Phobius"/>
    </source>
</evidence>
<reference evidence="16" key="1">
    <citation type="submission" date="2016-05" db="EMBL/GenBank/DDBJ databases">
        <title>Comparative genomics of biotechnologically important yeasts.</title>
        <authorList>
            <consortium name="DOE Joint Genome Institute"/>
            <person name="Riley R."/>
            <person name="Haridas S."/>
            <person name="Wolfe K.H."/>
            <person name="Lopes M.R."/>
            <person name="Hittinger C.T."/>
            <person name="Goker M."/>
            <person name="Salamov A."/>
            <person name="Wisecaver J."/>
            <person name="Long T.M."/>
            <person name="Aerts A.L."/>
            <person name="Barry K."/>
            <person name="Choi C."/>
            <person name="Clum A."/>
            <person name="Coughlan A.Y."/>
            <person name="Deshpande S."/>
            <person name="Douglass A.P."/>
            <person name="Hanson S.J."/>
            <person name="Klenk H.-P."/>
            <person name="Labutti K."/>
            <person name="Lapidus A."/>
            <person name="Lindquist E."/>
            <person name="Lipzen A."/>
            <person name="Meier-Kolthoff J.P."/>
            <person name="Ohm R.A."/>
            <person name="Otillar R.P."/>
            <person name="Pangilinan J."/>
            <person name="Peng Y."/>
            <person name="Rokas A."/>
            <person name="Rosa C.A."/>
            <person name="Scheuner C."/>
            <person name="Sibirny A.A."/>
            <person name="Slot J.C."/>
            <person name="Stielow J.B."/>
            <person name="Sun H."/>
            <person name="Kurtzman C.P."/>
            <person name="Blackwell M."/>
            <person name="Grigoriev I.V."/>
            <person name="Jeffries T.W."/>
        </authorList>
    </citation>
    <scope>NUCLEOTIDE SEQUENCE [LARGE SCALE GENOMIC DNA]</scope>
    <source>
        <strain evidence="16">DSM 1968</strain>
    </source>
</reference>
<dbReference type="GO" id="GO:0031201">
    <property type="term" value="C:SNARE complex"/>
    <property type="evidence" value="ECO:0007669"/>
    <property type="project" value="TreeGrafter"/>
</dbReference>
<keyword evidence="16" id="KW-1185">Reference proteome</keyword>
<evidence type="ECO:0000256" key="7">
    <source>
        <dbReference type="ARBA" id="ARBA00022989"/>
    </source>
</evidence>
<comment type="function">
    <text evidence="12">SNARE required for protein transport between the ER and the Golgi complex.</text>
</comment>
<keyword evidence="8" id="KW-0333">Golgi apparatus</keyword>
<feature type="compositionally biased region" description="Low complexity" evidence="13">
    <location>
        <begin position="118"/>
        <end position="138"/>
    </location>
</feature>
<evidence type="ECO:0000256" key="11">
    <source>
        <dbReference type="ARBA" id="ARBA00040957"/>
    </source>
</evidence>
<sequence>MNSLYNLALKQTQLLHKDLNTFENNYKDAPLSLQGQISTTISSLDRTLLDYSKLSSNEHDPVKKEKISIRISNFEKQLSESKVLFQSIKKKKQNYIEEYQRNQLFISPESNLNNRFQNRSTHNGNSHNSNSTSISNDNPYSQSNIDYNHNLHKETQNLNRSNQQLDEILEMGREAFDNIVEQNEYIRLIQNKLLNSLNTLGVSQSTIRQIDKIAFKDKWFFYIGALLVFLFFYLIIKFFK</sequence>
<dbReference type="GO" id="GO:0015031">
    <property type="term" value="P:protein transport"/>
    <property type="evidence" value="ECO:0007669"/>
    <property type="project" value="UniProtKB-KW"/>
</dbReference>
<comment type="similarity">
    <text evidence="10 12">Belongs to the BOS1 family.</text>
</comment>
<dbReference type="RefSeq" id="XP_020045413.1">
    <property type="nucleotide sequence ID" value="XM_020193888.1"/>
</dbReference>
<evidence type="ECO:0000256" key="10">
    <source>
        <dbReference type="ARBA" id="ARBA00037983"/>
    </source>
</evidence>
<dbReference type="GO" id="GO:0012507">
    <property type="term" value="C:ER to Golgi transport vesicle membrane"/>
    <property type="evidence" value="ECO:0007669"/>
    <property type="project" value="TreeGrafter"/>
</dbReference>
<keyword evidence="5" id="KW-0931">ER-Golgi transport</keyword>
<dbReference type="AlphaFoldDB" id="A0A1D2VBU5"/>
<dbReference type="PANTHER" id="PTHR21230:SF1">
    <property type="entry name" value="GOLGI SNAP RECEPTOR COMPLEX MEMBER 2"/>
    <property type="match status" value="1"/>
</dbReference>